<organism evidence="1 2">
    <name type="scientific">Shinella yambaruensis</name>
    <dbReference type="NCBI Taxonomy" id="415996"/>
    <lineage>
        <taxon>Bacteria</taxon>
        <taxon>Pseudomonadati</taxon>
        <taxon>Pseudomonadota</taxon>
        <taxon>Alphaproteobacteria</taxon>
        <taxon>Hyphomicrobiales</taxon>
        <taxon>Rhizobiaceae</taxon>
        <taxon>Shinella</taxon>
    </lineage>
</organism>
<evidence type="ECO:0008006" key="3">
    <source>
        <dbReference type="Google" id="ProtNLM"/>
    </source>
</evidence>
<evidence type="ECO:0000313" key="2">
    <source>
        <dbReference type="Proteomes" id="UP001156702"/>
    </source>
</evidence>
<evidence type="ECO:0000313" key="1">
    <source>
        <dbReference type="EMBL" id="GLR48808.1"/>
    </source>
</evidence>
<name>A0ABQ5Z7N4_9HYPH</name>
<sequence>MHLGHTVRERLYRALPKPAAQRAGDFGGSTGIRRLLVLTKPGNPSFSYYIEDRLRALAVPAEVRALNARLDDLDPHGTFVILCRYVKPRQLLWLRRHRRALSGIGLFVDDDIAAMVAANDGPLDYRAYLFGMGVLPLPLLNGLLTHLWTSTEPLAKALAQGGLTASILAPRPGREHYRATGSQPAAGDAVRMVFHATGAHFSEHQFLVPIVADMLARHAHLSFEVIAEGAPIRWWSDLAADPGRLHIRTPLRWPDYFRETASKPADIALVPLLPGKTNDRRSDTKRIDVSRLQAAAIYANCDIYRRCAMPGEIFADPRPEAWRMEIDRLATDPFLRQRAREATMASMAIMREASQPGFPGLTLHQNGYSHDT</sequence>
<dbReference type="Proteomes" id="UP001156702">
    <property type="component" value="Unassembled WGS sequence"/>
</dbReference>
<accession>A0ABQ5Z7N4</accession>
<dbReference type="RefSeq" id="WP_245081783.1">
    <property type="nucleotide sequence ID" value="NZ_BSOP01000001.1"/>
</dbReference>
<proteinExistence type="predicted"/>
<dbReference type="EMBL" id="BSOP01000001">
    <property type="protein sequence ID" value="GLR48808.1"/>
    <property type="molecule type" value="Genomic_DNA"/>
</dbReference>
<reference evidence="2" key="1">
    <citation type="journal article" date="2019" name="Int. J. Syst. Evol. Microbiol.">
        <title>The Global Catalogue of Microorganisms (GCM) 10K type strain sequencing project: providing services to taxonomists for standard genome sequencing and annotation.</title>
        <authorList>
            <consortium name="The Broad Institute Genomics Platform"/>
            <consortium name="The Broad Institute Genome Sequencing Center for Infectious Disease"/>
            <person name="Wu L."/>
            <person name="Ma J."/>
        </authorList>
    </citation>
    <scope>NUCLEOTIDE SEQUENCE [LARGE SCALE GENOMIC DNA]</scope>
    <source>
        <strain evidence="2">NBRC 102122</strain>
    </source>
</reference>
<comment type="caution">
    <text evidence="1">The sequence shown here is derived from an EMBL/GenBank/DDBJ whole genome shotgun (WGS) entry which is preliminary data.</text>
</comment>
<protein>
    <recommendedName>
        <fullName evidence="3">Glycosyltransferase family 1 protein</fullName>
    </recommendedName>
</protein>
<keyword evidence="2" id="KW-1185">Reference proteome</keyword>
<gene>
    <name evidence="1" type="ORF">GCM10007923_00120</name>
</gene>